<evidence type="ECO:0000313" key="8">
    <source>
        <dbReference type="EMBL" id="KAG8190440.1"/>
    </source>
</evidence>
<keyword evidence="4" id="KW-0378">Hydrolase</keyword>
<dbReference type="PIRSF" id="PIRSF031051">
    <property type="entry name" value="PyrdxlP_Pase_PHOSPHO2"/>
    <property type="match status" value="1"/>
</dbReference>
<comment type="caution">
    <text evidence="8">The sequence shown here is derived from an EMBL/GenBank/DDBJ whole genome shotgun (WGS) entry which is preliminary data.</text>
</comment>
<dbReference type="NCBIfam" id="TIGR01488">
    <property type="entry name" value="HAD-SF-IB"/>
    <property type="match status" value="1"/>
</dbReference>
<proteinExistence type="inferred from homology"/>
<feature type="active site" description="Proton donor" evidence="6">
    <location>
        <position position="13"/>
    </location>
</feature>
<dbReference type="PANTHER" id="PTHR20889:SF12">
    <property type="entry name" value="LP01149P"/>
    <property type="match status" value="1"/>
</dbReference>
<protein>
    <recommendedName>
        <fullName evidence="10">Pyridoxal phosphate phosphatase</fullName>
    </recommendedName>
</protein>
<dbReference type="InterPro" id="IPR016965">
    <property type="entry name" value="Pase_PHOSPHO-typ"/>
</dbReference>
<dbReference type="Pfam" id="PF06888">
    <property type="entry name" value="Put_Phosphatase"/>
    <property type="match status" value="1"/>
</dbReference>
<dbReference type="InterPro" id="IPR006384">
    <property type="entry name" value="HAD_hydro_PyrdxlP_Pase-like"/>
</dbReference>
<dbReference type="GO" id="GO:0016791">
    <property type="term" value="F:phosphatase activity"/>
    <property type="evidence" value="ECO:0007669"/>
    <property type="project" value="InterPro"/>
</dbReference>
<dbReference type="EMBL" id="JAFNEN010000184">
    <property type="protein sequence ID" value="KAG8190440.1"/>
    <property type="molecule type" value="Genomic_DNA"/>
</dbReference>
<gene>
    <name evidence="8" type="ORF">JTE90_009277</name>
</gene>
<accession>A0AAV6V1G3</accession>
<evidence type="ECO:0000313" key="9">
    <source>
        <dbReference type="Proteomes" id="UP000827092"/>
    </source>
</evidence>
<dbReference type="NCBIfam" id="TIGR01489">
    <property type="entry name" value="DKMTPPase-SF"/>
    <property type="match status" value="1"/>
</dbReference>
<dbReference type="SUPFAM" id="SSF56784">
    <property type="entry name" value="HAD-like"/>
    <property type="match status" value="1"/>
</dbReference>
<dbReference type="AlphaFoldDB" id="A0AAV6V1G3"/>
<keyword evidence="9" id="KW-1185">Reference proteome</keyword>
<dbReference type="PANTHER" id="PTHR20889">
    <property type="entry name" value="PHOSPHATASE, ORPHAN 1, 2"/>
    <property type="match status" value="1"/>
</dbReference>
<keyword evidence="5 7" id="KW-0460">Magnesium</keyword>
<evidence type="ECO:0000256" key="1">
    <source>
        <dbReference type="ARBA" id="ARBA00001946"/>
    </source>
</evidence>
<feature type="binding site" evidence="7">
    <location>
        <position position="183"/>
    </location>
    <ligand>
        <name>Mg(2+)</name>
        <dbReference type="ChEBI" id="CHEBI:18420"/>
    </ligand>
</feature>
<evidence type="ECO:0000256" key="6">
    <source>
        <dbReference type="PIRSR" id="PIRSR031051-1"/>
    </source>
</evidence>
<feature type="binding site" evidence="7">
    <location>
        <position position="13"/>
    </location>
    <ligand>
        <name>Mg(2+)</name>
        <dbReference type="ChEBI" id="CHEBI:18420"/>
    </ligand>
</feature>
<feature type="binding site" evidence="7">
    <location>
        <position position="11"/>
    </location>
    <ligand>
        <name>Mg(2+)</name>
        <dbReference type="ChEBI" id="CHEBI:18420"/>
    </ligand>
</feature>
<reference evidence="8 9" key="1">
    <citation type="journal article" date="2022" name="Nat. Ecol. Evol.">
        <title>A masculinizing supergene underlies an exaggerated male reproductive morph in a spider.</title>
        <authorList>
            <person name="Hendrickx F."/>
            <person name="De Corte Z."/>
            <person name="Sonet G."/>
            <person name="Van Belleghem S.M."/>
            <person name="Kostlbacher S."/>
            <person name="Vangestel C."/>
        </authorList>
    </citation>
    <scope>NUCLEOTIDE SEQUENCE [LARGE SCALE GENOMIC DNA]</scope>
    <source>
        <strain evidence="8">W744_W776</strain>
    </source>
</reference>
<evidence type="ECO:0000256" key="7">
    <source>
        <dbReference type="PIRSR" id="PIRSR031051-3"/>
    </source>
</evidence>
<dbReference type="InterPro" id="IPR036412">
    <property type="entry name" value="HAD-like_sf"/>
</dbReference>
<dbReference type="Proteomes" id="UP000827092">
    <property type="component" value="Unassembled WGS sequence"/>
</dbReference>
<evidence type="ECO:0000256" key="3">
    <source>
        <dbReference type="ARBA" id="ARBA00022723"/>
    </source>
</evidence>
<evidence type="ECO:0000256" key="4">
    <source>
        <dbReference type="ARBA" id="ARBA00022801"/>
    </source>
</evidence>
<keyword evidence="3 7" id="KW-0479">Metal-binding</keyword>
<dbReference type="Gene3D" id="3.40.50.1000">
    <property type="entry name" value="HAD superfamily/HAD-like"/>
    <property type="match status" value="1"/>
</dbReference>
<sequence length="240" mass="27380">MTNPKILVCMDFDHTLLDCNTSVEVKTLLGNKEIPKEISALSQDKHGHIAYMREVFRYLHKNKVTRDEYTHWLSGLPLVEGMRELLLQLYESGDCENVIMSDSNSFFIQTVLRRYQVNGTVAKVFTNQAEFDQDGCLQIAPFQNQNSCNRCPHNMCKGCIVVNYMAKRMVEGVQFGRTLYIGDGGNDVCPSLRLGVNDYVFARTGYRLLRSLEKMPARDVKCTIVPWETAYDIKSVLLTS</sequence>
<evidence type="ECO:0008006" key="10">
    <source>
        <dbReference type="Google" id="ProtNLM"/>
    </source>
</evidence>
<evidence type="ECO:0000256" key="5">
    <source>
        <dbReference type="ARBA" id="ARBA00022842"/>
    </source>
</evidence>
<dbReference type="GO" id="GO:0046872">
    <property type="term" value="F:metal ion binding"/>
    <property type="evidence" value="ECO:0007669"/>
    <property type="project" value="UniProtKB-KW"/>
</dbReference>
<evidence type="ECO:0000256" key="2">
    <source>
        <dbReference type="ARBA" id="ARBA00008541"/>
    </source>
</evidence>
<feature type="active site" description="Nucleophile" evidence="6">
    <location>
        <position position="11"/>
    </location>
</feature>
<name>A0AAV6V1G3_9ARAC</name>
<comment type="cofactor">
    <cofactor evidence="1 7">
        <name>Mg(2+)</name>
        <dbReference type="ChEBI" id="CHEBI:18420"/>
    </cofactor>
</comment>
<dbReference type="InterPro" id="IPR023214">
    <property type="entry name" value="HAD_sf"/>
</dbReference>
<comment type="similarity">
    <text evidence="2">Belongs to the HAD-like hydrolase superfamily. PHOSPHO family.</text>
</comment>
<organism evidence="8 9">
    <name type="scientific">Oedothorax gibbosus</name>
    <dbReference type="NCBI Taxonomy" id="931172"/>
    <lineage>
        <taxon>Eukaryota</taxon>
        <taxon>Metazoa</taxon>
        <taxon>Ecdysozoa</taxon>
        <taxon>Arthropoda</taxon>
        <taxon>Chelicerata</taxon>
        <taxon>Arachnida</taxon>
        <taxon>Araneae</taxon>
        <taxon>Araneomorphae</taxon>
        <taxon>Entelegynae</taxon>
        <taxon>Araneoidea</taxon>
        <taxon>Linyphiidae</taxon>
        <taxon>Erigoninae</taxon>
        <taxon>Oedothorax</taxon>
    </lineage>
</organism>